<dbReference type="AlphaFoldDB" id="A0A2Z2NTJ9"/>
<dbReference type="CDD" id="cd05269">
    <property type="entry name" value="TMR_SDR_a"/>
    <property type="match status" value="1"/>
</dbReference>
<name>A0A2Z2NTJ9_9GAMM</name>
<dbReference type="Gene3D" id="3.40.50.720">
    <property type="entry name" value="NAD(P)-binding Rossmann-like Domain"/>
    <property type="match status" value="1"/>
</dbReference>
<sequence length="284" mass="30062">MIAITGANGQLGRLVIDSLLSRTDASNIVALIRNPDKTAALQALGVEVRIADYSKPETLLPALAGVRKLLLISGSEIGQRFPQHTAVIDAAQKADLELFAYTSLLKADVSPLLLAQEHKLTERAIMAAGLPAVILRNGWYTENILGNLDNTLESGKLAGASGQGRWDTAARQDYAEAAALVLTSTEEQAGKIYELAGDAGFTLQQYANEISKFGDGEVIYENIETEELASNLVQAGLPDSIAAILADAQKQVADGWLADDSGDLSRLLGRATTSLTDSLASLQS</sequence>
<gene>
    <name evidence="2" type="primary">qorB_2</name>
    <name evidence="2" type="ORF">IMCC3135_23735</name>
</gene>
<dbReference type="Gene3D" id="3.90.25.10">
    <property type="entry name" value="UDP-galactose 4-epimerase, domain 1"/>
    <property type="match status" value="1"/>
</dbReference>
<evidence type="ECO:0000313" key="3">
    <source>
        <dbReference type="Proteomes" id="UP000250079"/>
    </source>
</evidence>
<dbReference type="SUPFAM" id="SSF51735">
    <property type="entry name" value="NAD(P)-binding Rossmann-fold domains"/>
    <property type="match status" value="1"/>
</dbReference>
<evidence type="ECO:0000259" key="1">
    <source>
        <dbReference type="Pfam" id="PF13460"/>
    </source>
</evidence>
<dbReference type="Proteomes" id="UP000250079">
    <property type="component" value="Chromosome"/>
</dbReference>
<dbReference type="RefSeq" id="WP_088922027.1">
    <property type="nucleotide sequence ID" value="NZ_CP018632.1"/>
</dbReference>
<keyword evidence="2" id="KW-0560">Oxidoreductase</keyword>
<accession>A0A2Z2NTJ9</accession>
<proteinExistence type="predicted"/>
<dbReference type="KEGG" id="gai:IMCC3135_23735"/>
<dbReference type="Pfam" id="PF13460">
    <property type="entry name" value="NAD_binding_10"/>
    <property type="match status" value="1"/>
</dbReference>
<dbReference type="PANTHER" id="PTHR47129:SF1">
    <property type="entry name" value="NMRA-LIKE DOMAIN-CONTAINING PROTEIN"/>
    <property type="match status" value="1"/>
</dbReference>
<organism evidence="2 3">
    <name type="scientific">Granulosicoccus antarcticus IMCC3135</name>
    <dbReference type="NCBI Taxonomy" id="1192854"/>
    <lineage>
        <taxon>Bacteria</taxon>
        <taxon>Pseudomonadati</taxon>
        <taxon>Pseudomonadota</taxon>
        <taxon>Gammaproteobacteria</taxon>
        <taxon>Chromatiales</taxon>
        <taxon>Granulosicoccaceae</taxon>
        <taxon>Granulosicoccus</taxon>
    </lineage>
</organism>
<dbReference type="InterPro" id="IPR036291">
    <property type="entry name" value="NAD(P)-bd_dom_sf"/>
</dbReference>
<dbReference type="EC" id="1.6.5.2" evidence="2"/>
<evidence type="ECO:0000313" key="2">
    <source>
        <dbReference type="EMBL" id="ASJ74816.1"/>
    </source>
</evidence>
<dbReference type="EMBL" id="CP018632">
    <property type="protein sequence ID" value="ASJ74816.1"/>
    <property type="molecule type" value="Genomic_DNA"/>
</dbReference>
<dbReference type="GO" id="GO:0003955">
    <property type="term" value="F:NAD(P)H dehydrogenase (quinone) activity"/>
    <property type="evidence" value="ECO:0007669"/>
    <property type="project" value="UniProtKB-EC"/>
</dbReference>
<dbReference type="OrthoDB" id="5510591at2"/>
<feature type="domain" description="NAD(P)-binding" evidence="1">
    <location>
        <begin position="6"/>
        <end position="179"/>
    </location>
</feature>
<dbReference type="PANTHER" id="PTHR47129">
    <property type="entry name" value="QUINONE OXIDOREDUCTASE 2"/>
    <property type="match status" value="1"/>
</dbReference>
<dbReference type="InterPro" id="IPR052718">
    <property type="entry name" value="NmrA-type_oxidoreductase"/>
</dbReference>
<reference evidence="2 3" key="1">
    <citation type="submission" date="2016-12" db="EMBL/GenBank/DDBJ databases">
        <authorList>
            <person name="Song W.-J."/>
            <person name="Kurnit D.M."/>
        </authorList>
    </citation>
    <scope>NUCLEOTIDE SEQUENCE [LARGE SCALE GENOMIC DNA]</scope>
    <source>
        <strain evidence="2 3">IMCC3135</strain>
    </source>
</reference>
<dbReference type="InterPro" id="IPR016040">
    <property type="entry name" value="NAD(P)-bd_dom"/>
</dbReference>
<keyword evidence="3" id="KW-1185">Reference proteome</keyword>
<protein>
    <submittedName>
        <fullName evidence="2">Quinone oxidoreductase 2</fullName>
        <ecNumber evidence="2">1.6.5.2</ecNumber>
    </submittedName>
</protein>